<feature type="transmembrane region" description="Helical" evidence="1">
    <location>
        <begin position="168"/>
        <end position="194"/>
    </location>
</feature>
<dbReference type="AlphaFoldDB" id="A0A084SKK3"/>
<keyword evidence="1" id="KW-0472">Membrane</keyword>
<evidence type="ECO:0000313" key="2">
    <source>
        <dbReference type="EMBL" id="KFA88988.1"/>
    </source>
</evidence>
<dbReference type="EMBL" id="JPMI01000269">
    <property type="protein sequence ID" value="KFA88988.1"/>
    <property type="molecule type" value="Genomic_DNA"/>
</dbReference>
<keyword evidence="1" id="KW-0812">Transmembrane</keyword>
<evidence type="ECO:0000256" key="1">
    <source>
        <dbReference type="SAM" id="Phobius"/>
    </source>
</evidence>
<protein>
    <submittedName>
        <fullName evidence="2">Uncharacterized protein</fullName>
    </submittedName>
</protein>
<feature type="transmembrane region" description="Helical" evidence="1">
    <location>
        <begin position="142"/>
        <end position="162"/>
    </location>
</feature>
<organism evidence="2 3">
    <name type="scientific">Archangium violaceum Cb vi76</name>
    <dbReference type="NCBI Taxonomy" id="1406225"/>
    <lineage>
        <taxon>Bacteria</taxon>
        <taxon>Pseudomonadati</taxon>
        <taxon>Myxococcota</taxon>
        <taxon>Myxococcia</taxon>
        <taxon>Myxococcales</taxon>
        <taxon>Cystobacterineae</taxon>
        <taxon>Archangiaceae</taxon>
        <taxon>Archangium</taxon>
    </lineage>
</organism>
<gene>
    <name evidence="2" type="ORF">Q664_37620</name>
</gene>
<proteinExistence type="predicted"/>
<dbReference type="Proteomes" id="UP000028547">
    <property type="component" value="Unassembled WGS sequence"/>
</dbReference>
<keyword evidence="1" id="KW-1133">Transmembrane helix</keyword>
<name>A0A084SKK3_9BACT</name>
<accession>A0A084SKK3</accession>
<comment type="caution">
    <text evidence="2">The sequence shown here is derived from an EMBL/GenBank/DDBJ whole genome shotgun (WGS) entry which is preliminary data.</text>
</comment>
<sequence length="413" mass="45806">MRRQLEGRVEVVEASRERYAALESLLSGGRWKRRLRVEPGALETVLRHEAAFHEAMDRIQRRAQMDGWPVHAPVLVMLRDVWVLRSRLEALVRKRLDALAPVSGAPSLVEELSRLEKLVVEAIPLEPIPGEVRLLEGDTADAVFVLRLYVAIIGALVLGPGVHRWGGAPVVFALLVLLIGLIVQGVVSSGRYWLTSQRLVWKPYSGEPVQIPLRSVLEDGLQTSFLGVRVLGERKLFIQDVARGHLLAVLMELRRHPSLDFARTERLADVLCFKVTLEGVLLPGGASGKGYAVLRPGYVAFLPENRGTQVLRAITGSRSSPKVRAGEIPHLIEQLRYLPSEAGFDACVERAVAAAGGVRWSAWESRYDASTPVWKEIRLQTQAPGSSPGSLRGKVDWSQQAEAMRLLADWPRR</sequence>
<evidence type="ECO:0000313" key="3">
    <source>
        <dbReference type="Proteomes" id="UP000028547"/>
    </source>
</evidence>
<reference evidence="2 3" key="1">
    <citation type="submission" date="2014-07" db="EMBL/GenBank/DDBJ databases">
        <title>Draft Genome Sequence of Gephyronic Acid Producer, Cystobacter violaceus Strain Cb vi76.</title>
        <authorList>
            <person name="Stevens D.C."/>
            <person name="Young J."/>
            <person name="Carmichael R."/>
            <person name="Tan J."/>
            <person name="Taylor R.E."/>
        </authorList>
    </citation>
    <scope>NUCLEOTIDE SEQUENCE [LARGE SCALE GENOMIC DNA]</scope>
    <source>
        <strain evidence="2 3">Cb vi76</strain>
    </source>
</reference>